<dbReference type="EMBL" id="CP029551">
    <property type="protein sequence ID" value="AWN35941.1"/>
    <property type="molecule type" value="Genomic_DNA"/>
</dbReference>
<evidence type="ECO:0000256" key="1">
    <source>
        <dbReference type="SAM" id="MobiDB-lite"/>
    </source>
</evidence>
<protein>
    <submittedName>
        <fullName evidence="2">Uncharacterized protein</fullName>
    </submittedName>
</protein>
<proteinExistence type="predicted"/>
<dbReference type="RefSeq" id="WP_109951053.1">
    <property type="nucleotide sequence ID" value="NZ_CP029551.1"/>
</dbReference>
<dbReference type="Proteomes" id="UP000246058">
    <property type="component" value="Chromosome"/>
</dbReference>
<keyword evidence="3" id="KW-1185">Reference proteome</keyword>
<dbReference type="OrthoDB" id="9994038at2"/>
<sequence length="75" mass="8003">MKARASAPGSLPGSDVPQPWSGVEPEDLEAAARILCTLRPGSRAAEWLMERATYLRAMRSPPSADLRGQSALLLA</sequence>
<organism evidence="2 3">
    <name type="scientific">Methylobacterium radiodurans</name>
    <dbReference type="NCBI Taxonomy" id="2202828"/>
    <lineage>
        <taxon>Bacteria</taxon>
        <taxon>Pseudomonadati</taxon>
        <taxon>Pseudomonadota</taxon>
        <taxon>Alphaproteobacteria</taxon>
        <taxon>Hyphomicrobiales</taxon>
        <taxon>Methylobacteriaceae</taxon>
        <taxon>Methylobacterium</taxon>
    </lineage>
</organism>
<reference evidence="2 3" key="1">
    <citation type="submission" date="2018-05" db="EMBL/GenBank/DDBJ databases">
        <title>Complete Genome Sequence of Methylobacterium sp. 17Sr1-43.</title>
        <authorList>
            <person name="Srinivasan S."/>
        </authorList>
    </citation>
    <scope>NUCLEOTIDE SEQUENCE [LARGE SCALE GENOMIC DNA]</scope>
    <source>
        <strain evidence="2 3">17Sr1-43</strain>
    </source>
</reference>
<evidence type="ECO:0000313" key="3">
    <source>
        <dbReference type="Proteomes" id="UP000246058"/>
    </source>
</evidence>
<accession>A0A2U8VR85</accession>
<feature type="region of interest" description="Disordered" evidence="1">
    <location>
        <begin position="1"/>
        <end position="24"/>
    </location>
</feature>
<dbReference type="AlphaFoldDB" id="A0A2U8VR85"/>
<gene>
    <name evidence="2" type="ORF">DK427_09510</name>
</gene>
<dbReference type="KEGG" id="meti:DK427_09510"/>
<name>A0A2U8VR85_9HYPH</name>
<evidence type="ECO:0000313" key="2">
    <source>
        <dbReference type="EMBL" id="AWN35941.1"/>
    </source>
</evidence>